<evidence type="ECO:0000256" key="3">
    <source>
        <dbReference type="ARBA" id="ARBA00022452"/>
    </source>
</evidence>
<evidence type="ECO:0000256" key="8">
    <source>
        <dbReference type="ARBA" id="ARBA00023136"/>
    </source>
</evidence>
<keyword evidence="8 10" id="KW-0472">Membrane</keyword>
<dbReference type="Pfam" id="PF13505">
    <property type="entry name" value="OMP_b-brl"/>
    <property type="match status" value="1"/>
</dbReference>
<keyword evidence="6" id="KW-0406">Ion transport</keyword>
<dbReference type="PROSITE" id="PS51123">
    <property type="entry name" value="OMPA_2"/>
    <property type="match status" value="1"/>
</dbReference>
<dbReference type="Gene3D" id="3.30.1330.60">
    <property type="entry name" value="OmpA-like domain"/>
    <property type="match status" value="1"/>
</dbReference>
<dbReference type="SUPFAM" id="SSF103647">
    <property type="entry name" value="TSP type-3 repeat"/>
    <property type="match status" value="1"/>
</dbReference>
<keyword evidence="5 12" id="KW-0732">Signal</keyword>
<evidence type="ECO:0000256" key="1">
    <source>
        <dbReference type="ARBA" id="ARBA00004571"/>
    </source>
</evidence>
<dbReference type="InterPro" id="IPR006664">
    <property type="entry name" value="OMP_bac"/>
</dbReference>
<feature type="chain" id="PRO_5020764117" evidence="12">
    <location>
        <begin position="22"/>
        <end position="351"/>
    </location>
</feature>
<dbReference type="InterPro" id="IPR036737">
    <property type="entry name" value="OmpA-like_sf"/>
</dbReference>
<dbReference type="GO" id="GO:0009279">
    <property type="term" value="C:cell outer membrane"/>
    <property type="evidence" value="ECO:0007669"/>
    <property type="project" value="UniProtKB-SubCell"/>
</dbReference>
<dbReference type="GO" id="GO:0046930">
    <property type="term" value="C:pore complex"/>
    <property type="evidence" value="ECO:0007669"/>
    <property type="project" value="UniProtKB-KW"/>
</dbReference>
<dbReference type="Proteomes" id="UP000295375">
    <property type="component" value="Unassembled WGS sequence"/>
</dbReference>
<feature type="region of interest" description="Disordered" evidence="11">
    <location>
        <begin position="173"/>
        <end position="226"/>
    </location>
</feature>
<organism evidence="14 15">
    <name type="scientific">Permianibacter aggregans</name>
    <dbReference type="NCBI Taxonomy" id="1510150"/>
    <lineage>
        <taxon>Bacteria</taxon>
        <taxon>Pseudomonadati</taxon>
        <taxon>Pseudomonadota</taxon>
        <taxon>Gammaproteobacteria</taxon>
        <taxon>Pseudomonadales</taxon>
        <taxon>Pseudomonadaceae</taxon>
        <taxon>Permianibacter</taxon>
    </lineage>
</organism>
<dbReference type="SUPFAM" id="SSF56925">
    <property type="entry name" value="OMPA-like"/>
    <property type="match status" value="1"/>
</dbReference>
<dbReference type="InterPro" id="IPR011250">
    <property type="entry name" value="OMP/PagP_B-barrel"/>
</dbReference>
<evidence type="ECO:0000256" key="7">
    <source>
        <dbReference type="ARBA" id="ARBA00023114"/>
    </source>
</evidence>
<dbReference type="InterPro" id="IPR006665">
    <property type="entry name" value="OmpA-like"/>
</dbReference>
<dbReference type="GO" id="GO:0006811">
    <property type="term" value="P:monoatomic ion transport"/>
    <property type="evidence" value="ECO:0007669"/>
    <property type="project" value="UniProtKB-KW"/>
</dbReference>
<keyword evidence="7" id="KW-0626">Porin</keyword>
<keyword evidence="9" id="KW-0998">Cell outer membrane</keyword>
<keyword evidence="2" id="KW-0813">Transport</keyword>
<dbReference type="InterPro" id="IPR027385">
    <property type="entry name" value="Beta-barrel_OMP"/>
</dbReference>
<dbReference type="PRINTS" id="PR01021">
    <property type="entry name" value="OMPADOMAIN"/>
</dbReference>
<feature type="signal peptide" evidence="12">
    <location>
        <begin position="1"/>
        <end position="21"/>
    </location>
</feature>
<dbReference type="GO" id="GO:0015288">
    <property type="term" value="F:porin activity"/>
    <property type="evidence" value="ECO:0007669"/>
    <property type="project" value="UniProtKB-KW"/>
</dbReference>
<evidence type="ECO:0000256" key="5">
    <source>
        <dbReference type="ARBA" id="ARBA00022729"/>
    </source>
</evidence>
<dbReference type="PANTHER" id="PTHR30329">
    <property type="entry name" value="STATOR ELEMENT OF FLAGELLAR MOTOR COMPLEX"/>
    <property type="match status" value="1"/>
</dbReference>
<protein>
    <submittedName>
        <fullName evidence="14">OOP family OmpA-OmpF porin</fullName>
    </submittedName>
</protein>
<dbReference type="PANTHER" id="PTHR30329:SF21">
    <property type="entry name" value="LIPOPROTEIN YIAD-RELATED"/>
    <property type="match status" value="1"/>
</dbReference>
<sequence>MKARKTMLAVALASAAFSAVATEGAWEPVIGYGWSDYDDATPLDQDLDTRFLGLSYYATDELAFELLGSMHSTTVAGTSIGADVDTIALRGLYHISTSRPGIVPYWLLGVYGREYDADNGLDDSYGGFQLGAGLKAHFTENFAWRIELNHSRSTDDRSESQFWTGFSYAFGGGNKPAPAPEPEPVVEPAPTPAPAPTPVAPPAPKDDDKDGVVNSLDQCPDTPANAEVDDVGCAKKISIQLRVLFDTNSSNIKPETMADIDELVAFMTRYPQTNVVIEGHTSSDGADKYNQWLSERRAQSVAMAVVSKGIAAERVKAVGYGESRPVASNDTAEGRSLNRRVVAEIEEIVRK</sequence>
<keyword evidence="15" id="KW-1185">Reference proteome</keyword>
<feature type="domain" description="OmpA-like" evidence="13">
    <location>
        <begin position="232"/>
        <end position="349"/>
    </location>
</feature>
<evidence type="ECO:0000313" key="15">
    <source>
        <dbReference type="Proteomes" id="UP000295375"/>
    </source>
</evidence>
<dbReference type="AlphaFoldDB" id="A0A4R6UTH1"/>
<dbReference type="RefSeq" id="WP_133587804.1">
    <property type="nucleotide sequence ID" value="NZ_CP037953.1"/>
</dbReference>
<evidence type="ECO:0000256" key="11">
    <source>
        <dbReference type="SAM" id="MobiDB-lite"/>
    </source>
</evidence>
<reference evidence="14 15" key="1">
    <citation type="submission" date="2019-03" db="EMBL/GenBank/DDBJ databases">
        <title>Genomic Encyclopedia of Type Strains, Phase IV (KMG-IV): sequencing the most valuable type-strain genomes for metagenomic binning, comparative biology and taxonomic classification.</title>
        <authorList>
            <person name="Goeker M."/>
        </authorList>
    </citation>
    <scope>NUCLEOTIDE SEQUENCE [LARGE SCALE GENOMIC DNA]</scope>
    <source>
        <strain evidence="14 15">DSM 103792</strain>
    </source>
</reference>
<dbReference type="GO" id="GO:0005509">
    <property type="term" value="F:calcium ion binding"/>
    <property type="evidence" value="ECO:0007669"/>
    <property type="project" value="InterPro"/>
</dbReference>
<dbReference type="EMBL" id="SNYM01000002">
    <property type="protein sequence ID" value="TDQ50550.1"/>
    <property type="molecule type" value="Genomic_DNA"/>
</dbReference>
<dbReference type="OrthoDB" id="1149075at2"/>
<evidence type="ECO:0000256" key="10">
    <source>
        <dbReference type="PROSITE-ProRule" id="PRU00473"/>
    </source>
</evidence>
<keyword evidence="4" id="KW-0812">Transmembrane</keyword>
<evidence type="ECO:0000256" key="9">
    <source>
        <dbReference type="ARBA" id="ARBA00023237"/>
    </source>
</evidence>
<dbReference type="PRINTS" id="PR01023">
    <property type="entry name" value="NAFLGMOTY"/>
</dbReference>
<evidence type="ECO:0000256" key="2">
    <source>
        <dbReference type="ARBA" id="ARBA00022448"/>
    </source>
</evidence>
<evidence type="ECO:0000256" key="12">
    <source>
        <dbReference type="SAM" id="SignalP"/>
    </source>
</evidence>
<proteinExistence type="predicted"/>
<feature type="compositionally biased region" description="Pro residues" evidence="11">
    <location>
        <begin position="177"/>
        <end position="203"/>
    </location>
</feature>
<keyword evidence="3" id="KW-1134">Transmembrane beta strand</keyword>
<dbReference type="InterPro" id="IPR028974">
    <property type="entry name" value="TSP_type-3_rpt"/>
</dbReference>
<gene>
    <name evidence="14" type="ORF">EV696_102232</name>
</gene>
<evidence type="ECO:0000313" key="14">
    <source>
        <dbReference type="EMBL" id="TDQ50550.1"/>
    </source>
</evidence>
<dbReference type="SUPFAM" id="SSF103088">
    <property type="entry name" value="OmpA-like"/>
    <property type="match status" value="1"/>
</dbReference>
<comment type="caution">
    <text evidence="14">The sequence shown here is derived from an EMBL/GenBank/DDBJ whole genome shotgun (WGS) entry which is preliminary data.</text>
</comment>
<evidence type="ECO:0000256" key="4">
    <source>
        <dbReference type="ARBA" id="ARBA00022692"/>
    </source>
</evidence>
<dbReference type="CDD" id="cd07185">
    <property type="entry name" value="OmpA_C-like"/>
    <property type="match status" value="1"/>
</dbReference>
<dbReference type="InterPro" id="IPR050330">
    <property type="entry name" value="Bact_OuterMem_StrucFunc"/>
</dbReference>
<name>A0A4R6UTH1_9GAMM</name>
<accession>A0A4R6UTH1</accession>
<evidence type="ECO:0000259" key="13">
    <source>
        <dbReference type="PROSITE" id="PS51123"/>
    </source>
</evidence>
<comment type="subcellular location">
    <subcellularLocation>
        <location evidence="1">Cell outer membrane</location>
        <topology evidence="1">Multi-pass membrane protein</topology>
    </subcellularLocation>
</comment>
<dbReference type="Pfam" id="PF00691">
    <property type="entry name" value="OmpA"/>
    <property type="match status" value="1"/>
</dbReference>
<dbReference type="Gene3D" id="2.40.160.20">
    <property type="match status" value="1"/>
</dbReference>
<evidence type="ECO:0000256" key="6">
    <source>
        <dbReference type="ARBA" id="ARBA00023065"/>
    </source>
</evidence>